<dbReference type="InterPro" id="IPR052155">
    <property type="entry name" value="Biofilm_reg_signaling"/>
</dbReference>
<dbReference type="InterPro" id="IPR029787">
    <property type="entry name" value="Nucleotide_cyclase"/>
</dbReference>
<dbReference type="EMBL" id="BAAAYN010000031">
    <property type="protein sequence ID" value="GAA3391158.1"/>
    <property type="molecule type" value="Genomic_DNA"/>
</dbReference>
<name>A0ABP6T3X1_9ACTN</name>
<keyword evidence="1" id="KW-1133">Transmembrane helix</keyword>
<dbReference type="CDD" id="cd01948">
    <property type="entry name" value="EAL"/>
    <property type="match status" value="1"/>
</dbReference>
<feature type="transmembrane region" description="Helical" evidence="1">
    <location>
        <begin position="47"/>
        <end position="65"/>
    </location>
</feature>
<dbReference type="InterPro" id="IPR035919">
    <property type="entry name" value="EAL_sf"/>
</dbReference>
<feature type="domain" description="GGDEF" evidence="3">
    <location>
        <begin position="363"/>
        <end position="494"/>
    </location>
</feature>
<feature type="transmembrane region" description="Helical" evidence="1">
    <location>
        <begin position="85"/>
        <end position="103"/>
    </location>
</feature>
<dbReference type="SMART" id="SM00052">
    <property type="entry name" value="EAL"/>
    <property type="match status" value="1"/>
</dbReference>
<dbReference type="SUPFAM" id="SSF55073">
    <property type="entry name" value="Nucleotide cyclase"/>
    <property type="match status" value="1"/>
</dbReference>
<dbReference type="PROSITE" id="PS50883">
    <property type="entry name" value="EAL"/>
    <property type="match status" value="1"/>
</dbReference>
<gene>
    <name evidence="4" type="ORF">GCM10020369_47990</name>
</gene>
<feature type="transmembrane region" description="Helical" evidence="1">
    <location>
        <begin position="212"/>
        <end position="233"/>
    </location>
</feature>
<reference evidence="5" key="1">
    <citation type="journal article" date="2019" name="Int. J. Syst. Evol. Microbiol.">
        <title>The Global Catalogue of Microorganisms (GCM) 10K type strain sequencing project: providing services to taxonomists for standard genome sequencing and annotation.</title>
        <authorList>
            <consortium name="The Broad Institute Genomics Platform"/>
            <consortium name="The Broad Institute Genome Sequencing Center for Infectious Disease"/>
            <person name="Wu L."/>
            <person name="Ma J."/>
        </authorList>
    </citation>
    <scope>NUCLEOTIDE SEQUENCE [LARGE SCALE GENOMIC DNA]</scope>
    <source>
        <strain evidence="5">JCM 9458</strain>
    </source>
</reference>
<dbReference type="Gene3D" id="3.30.70.270">
    <property type="match status" value="1"/>
</dbReference>
<dbReference type="Pfam" id="PF00563">
    <property type="entry name" value="EAL"/>
    <property type="match status" value="1"/>
</dbReference>
<dbReference type="Gene3D" id="3.20.20.450">
    <property type="entry name" value="EAL domain"/>
    <property type="match status" value="1"/>
</dbReference>
<accession>A0ABP6T3X1</accession>
<dbReference type="SUPFAM" id="SSF141868">
    <property type="entry name" value="EAL domain-like"/>
    <property type="match status" value="1"/>
</dbReference>
<evidence type="ECO:0000259" key="3">
    <source>
        <dbReference type="PROSITE" id="PS50887"/>
    </source>
</evidence>
<dbReference type="PANTHER" id="PTHR44757:SF2">
    <property type="entry name" value="BIOFILM ARCHITECTURE MAINTENANCE PROTEIN MBAA"/>
    <property type="match status" value="1"/>
</dbReference>
<feature type="transmembrane region" description="Helical" evidence="1">
    <location>
        <begin position="18"/>
        <end position="40"/>
    </location>
</feature>
<dbReference type="SMART" id="SM00267">
    <property type="entry name" value="GGDEF"/>
    <property type="match status" value="1"/>
</dbReference>
<evidence type="ECO:0000256" key="1">
    <source>
        <dbReference type="SAM" id="Phobius"/>
    </source>
</evidence>
<evidence type="ECO:0000259" key="2">
    <source>
        <dbReference type="PROSITE" id="PS50883"/>
    </source>
</evidence>
<protein>
    <recommendedName>
        <fullName evidence="6">EAL domain-containing protein</fullName>
    </recommendedName>
</protein>
<evidence type="ECO:0000313" key="5">
    <source>
        <dbReference type="Proteomes" id="UP001501676"/>
    </source>
</evidence>
<dbReference type="NCBIfam" id="TIGR00254">
    <property type="entry name" value="GGDEF"/>
    <property type="match status" value="1"/>
</dbReference>
<sequence>MIGGAAAVVALNAAPSNIAPLACTFVEVGTLVALAAGIRLNPPPHRLNWMIVLGAVSLLTAAKLVQRAHNLLDLGPGLPTLVIDWMYLVVYLLLALALGILPLHGRHRTKLTSMTEVGILACTIVVLTWSGVIDPVLDAFELDAVVAVTASLLPLLGLLMVTTTARRVLTAGTRTPSGLLTIVALVTLLAGDTIAMAARMDNGATAGVKPSMYGWLVATVLLATAALHPSAALDPLPAERPSRGVMARGYVLLILVGPIATALSLLRELHRGYEINALDVAVPLAATTVTAVLLVFRLTAYARVAEQRATALDTRTEALEVALTEQVTLRKVLSHQATHDPLTDLPNRTLFGECVDEALVSGEPGTLLLFDLDGFKDVNDRYGHEVGDELLVAISERVQRLVPAPHTLARLGGDEFAVLLRQSGHQESVRCAQAILAALRRPFQVGPYQLYTAASVGLRALDTDTGTARVLSDTDLALYAAKAAGRDQLVCYDSQLRTRHLAQARMVDRLRDALEHDQLSVHYQPVVDFENDRWVTVEALARWETDDCSVSPDQFIPVAEDSGLIVALGTWVLRQACRDAAPWHRDHGTRLAVNVSVHQLREADFAGVVRRALTDSGLPAAALSLEITESVLVGAGTQRTRAIAHLNELRAAGVVVAIDDFGTGFSSLAYLRTLPIDAIKIDRAFVPCEQTEDPQQVALVRAIVELARGLGLGTVVEGVETPAQASVLKRLGCDLGQGFHYGRPAPADVISATLAPQNQPA</sequence>
<dbReference type="Proteomes" id="UP001501676">
    <property type="component" value="Unassembled WGS sequence"/>
</dbReference>
<feature type="transmembrane region" description="Helical" evidence="1">
    <location>
        <begin position="177"/>
        <end position="200"/>
    </location>
</feature>
<evidence type="ECO:0008006" key="6">
    <source>
        <dbReference type="Google" id="ProtNLM"/>
    </source>
</evidence>
<dbReference type="InterPro" id="IPR043128">
    <property type="entry name" value="Rev_trsase/Diguanyl_cyclase"/>
</dbReference>
<proteinExistence type="predicted"/>
<keyword evidence="5" id="KW-1185">Reference proteome</keyword>
<keyword evidence="1" id="KW-0812">Transmembrane</keyword>
<dbReference type="CDD" id="cd01949">
    <property type="entry name" value="GGDEF"/>
    <property type="match status" value="1"/>
</dbReference>
<feature type="transmembrane region" description="Helical" evidence="1">
    <location>
        <begin position="144"/>
        <end position="165"/>
    </location>
</feature>
<comment type="caution">
    <text evidence="4">The sequence shown here is derived from an EMBL/GenBank/DDBJ whole genome shotgun (WGS) entry which is preliminary data.</text>
</comment>
<feature type="transmembrane region" description="Helical" evidence="1">
    <location>
        <begin position="245"/>
        <end position="266"/>
    </location>
</feature>
<organism evidence="4 5">
    <name type="scientific">Cryptosporangium minutisporangium</name>
    <dbReference type="NCBI Taxonomy" id="113569"/>
    <lineage>
        <taxon>Bacteria</taxon>
        <taxon>Bacillati</taxon>
        <taxon>Actinomycetota</taxon>
        <taxon>Actinomycetes</taxon>
        <taxon>Cryptosporangiales</taxon>
        <taxon>Cryptosporangiaceae</taxon>
        <taxon>Cryptosporangium</taxon>
    </lineage>
</organism>
<feature type="transmembrane region" description="Helical" evidence="1">
    <location>
        <begin position="115"/>
        <end position="132"/>
    </location>
</feature>
<dbReference type="PROSITE" id="PS50887">
    <property type="entry name" value="GGDEF"/>
    <property type="match status" value="1"/>
</dbReference>
<dbReference type="PANTHER" id="PTHR44757">
    <property type="entry name" value="DIGUANYLATE CYCLASE DGCP"/>
    <property type="match status" value="1"/>
</dbReference>
<dbReference type="InterPro" id="IPR000160">
    <property type="entry name" value="GGDEF_dom"/>
</dbReference>
<dbReference type="Pfam" id="PF00990">
    <property type="entry name" value="GGDEF"/>
    <property type="match status" value="1"/>
</dbReference>
<dbReference type="InterPro" id="IPR001633">
    <property type="entry name" value="EAL_dom"/>
</dbReference>
<feature type="domain" description="EAL" evidence="2">
    <location>
        <begin position="503"/>
        <end position="758"/>
    </location>
</feature>
<evidence type="ECO:0000313" key="4">
    <source>
        <dbReference type="EMBL" id="GAA3391158.1"/>
    </source>
</evidence>
<keyword evidence="1" id="KW-0472">Membrane</keyword>